<evidence type="ECO:0000256" key="1">
    <source>
        <dbReference type="ARBA" id="ARBA00004651"/>
    </source>
</evidence>
<evidence type="ECO:0000256" key="6">
    <source>
        <dbReference type="ARBA" id="ARBA00023136"/>
    </source>
</evidence>
<sequence length="313" mass="34229">MIRYIASRLMQMLPVLFLVSVAVFSMTLLLPGDPTLSMLGENASLADRVALRERLGLDLPLPVQYLRWAQNVVEGDFGRSLRNGEPVSEMLLQRVPATTQLAIMAIILAILIGVPCGIIAALNRNSFGDVAATSVGMFAMAMPSFWLAMLLVMMFSIHLRWLPPSGYVPFLRDPMDSLRLMLLPAVTLGTILAGLILRQTRTSMLSVLSADYVRTARAKGMSERRTILRHALRNALIPIVTVVGLQMGALLGGAAITESIFSIPGLGQMVVDGIFNRDFPAVQGAILVIVTSILFLNLVIDIAYSWIDKRVLR</sequence>
<reference evidence="8 9" key="1">
    <citation type="submission" date="2018-05" db="EMBL/GenBank/DDBJ databases">
        <title>Genomic Encyclopedia of Type Strains, Phase IV (KMG-IV): sequencing the most valuable type-strain genomes for metagenomic binning, comparative biology and taxonomic classification.</title>
        <authorList>
            <person name="Goeker M."/>
        </authorList>
    </citation>
    <scope>NUCLEOTIDE SEQUENCE [LARGE SCALE GENOMIC DNA]</scope>
    <source>
        <strain evidence="8 9">DSM 6462</strain>
    </source>
</reference>
<gene>
    <name evidence="8" type="ORF">C7450_102528</name>
</gene>
<evidence type="ECO:0000256" key="2">
    <source>
        <dbReference type="ARBA" id="ARBA00022448"/>
    </source>
</evidence>
<evidence type="ECO:0000256" key="5">
    <source>
        <dbReference type="ARBA" id="ARBA00022989"/>
    </source>
</evidence>
<dbReference type="PROSITE" id="PS50928">
    <property type="entry name" value="ABC_TM1"/>
    <property type="match status" value="1"/>
</dbReference>
<dbReference type="InterPro" id="IPR045621">
    <property type="entry name" value="BPD_transp_1_N"/>
</dbReference>
<evidence type="ECO:0000256" key="4">
    <source>
        <dbReference type="ARBA" id="ARBA00022692"/>
    </source>
</evidence>
<dbReference type="InterPro" id="IPR035906">
    <property type="entry name" value="MetI-like_sf"/>
</dbReference>
<feature type="transmembrane region" description="Helical" evidence="7">
    <location>
        <begin position="101"/>
        <end position="123"/>
    </location>
</feature>
<feature type="transmembrane region" description="Helical" evidence="7">
    <location>
        <begin position="235"/>
        <end position="261"/>
    </location>
</feature>
<keyword evidence="2 7" id="KW-0813">Transport</keyword>
<feature type="transmembrane region" description="Helical" evidence="7">
    <location>
        <begin position="281"/>
        <end position="307"/>
    </location>
</feature>
<dbReference type="OrthoDB" id="9805855at2"/>
<keyword evidence="5 7" id="KW-1133">Transmembrane helix</keyword>
<dbReference type="GO" id="GO:0005886">
    <property type="term" value="C:plasma membrane"/>
    <property type="evidence" value="ECO:0007669"/>
    <property type="project" value="UniProtKB-SubCell"/>
</dbReference>
<dbReference type="GO" id="GO:0071916">
    <property type="term" value="F:dipeptide transmembrane transporter activity"/>
    <property type="evidence" value="ECO:0007669"/>
    <property type="project" value="TreeGrafter"/>
</dbReference>
<evidence type="ECO:0000313" key="9">
    <source>
        <dbReference type="Proteomes" id="UP000248021"/>
    </source>
</evidence>
<feature type="transmembrane region" description="Helical" evidence="7">
    <location>
        <begin position="12"/>
        <end position="30"/>
    </location>
</feature>
<dbReference type="SUPFAM" id="SSF161098">
    <property type="entry name" value="MetI-like"/>
    <property type="match status" value="1"/>
</dbReference>
<feature type="transmembrane region" description="Helical" evidence="7">
    <location>
        <begin position="135"/>
        <end position="157"/>
    </location>
</feature>
<accession>A0A2V3UEX2</accession>
<dbReference type="AlphaFoldDB" id="A0A2V3UEX2"/>
<dbReference type="RefSeq" id="WP_110373732.1">
    <property type="nucleotide sequence ID" value="NZ_CAKNFM010000002.1"/>
</dbReference>
<proteinExistence type="inferred from homology"/>
<dbReference type="EMBL" id="QJJK01000002">
    <property type="protein sequence ID" value="PXW63610.1"/>
    <property type="molecule type" value="Genomic_DNA"/>
</dbReference>
<feature type="transmembrane region" description="Helical" evidence="7">
    <location>
        <begin position="177"/>
        <end position="197"/>
    </location>
</feature>
<protein>
    <submittedName>
        <fullName evidence="8">Peptide/nickel transport system permease protein</fullName>
    </submittedName>
</protein>
<dbReference type="PANTHER" id="PTHR43163:SF6">
    <property type="entry name" value="DIPEPTIDE TRANSPORT SYSTEM PERMEASE PROTEIN DPPB-RELATED"/>
    <property type="match status" value="1"/>
</dbReference>
<keyword evidence="9" id="KW-1185">Reference proteome</keyword>
<organism evidence="8 9">
    <name type="scientific">Chelatococcus asaccharovorans</name>
    <dbReference type="NCBI Taxonomy" id="28210"/>
    <lineage>
        <taxon>Bacteria</taxon>
        <taxon>Pseudomonadati</taxon>
        <taxon>Pseudomonadota</taxon>
        <taxon>Alphaproteobacteria</taxon>
        <taxon>Hyphomicrobiales</taxon>
        <taxon>Chelatococcaceae</taxon>
        <taxon>Chelatococcus</taxon>
    </lineage>
</organism>
<dbReference type="Pfam" id="PF00528">
    <property type="entry name" value="BPD_transp_1"/>
    <property type="match status" value="1"/>
</dbReference>
<comment type="caution">
    <text evidence="8">The sequence shown here is derived from an EMBL/GenBank/DDBJ whole genome shotgun (WGS) entry which is preliminary data.</text>
</comment>
<evidence type="ECO:0000313" key="8">
    <source>
        <dbReference type="EMBL" id="PXW63610.1"/>
    </source>
</evidence>
<comment type="similarity">
    <text evidence="7">Belongs to the binding-protein-dependent transport system permease family.</text>
</comment>
<keyword evidence="4 7" id="KW-0812">Transmembrane</keyword>
<dbReference type="InterPro" id="IPR000515">
    <property type="entry name" value="MetI-like"/>
</dbReference>
<dbReference type="Gene3D" id="1.10.3720.10">
    <property type="entry name" value="MetI-like"/>
    <property type="match status" value="1"/>
</dbReference>
<dbReference type="Proteomes" id="UP000248021">
    <property type="component" value="Unassembled WGS sequence"/>
</dbReference>
<keyword evidence="6 7" id="KW-0472">Membrane</keyword>
<dbReference type="CDD" id="cd06261">
    <property type="entry name" value="TM_PBP2"/>
    <property type="match status" value="1"/>
</dbReference>
<keyword evidence="3" id="KW-1003">Cell membrane</keyword>
<comment type="subcellular location">
    <subcellularLocation>
        <location evidence="1 7">Cell membrane</location>
        <topology evidence="1 7">Multi-pass membrane protein</topology>
    </subcellularLocation>
</comment>
<evidence type="ECO:0000256" key="7">
    <source>
        <dbReference type="RuleBase" id="RU363032"/>
    </source>
</evidence>
<dbReference type="PANTHER" id="PTHR43163">
    <property type="entry name" value="DIPEPTIDE TRANSPORT SYSTEM PERMEASE PROTEIN DPPB-RELATED"/>
    <property type="match status" value="1"/>
</dbReference>
<name>A0A2V3UEX2_9HYPH</name>
<dbReference type="Pfam" id="PF19300">
    <property type="entry name" value="BPD_transp_1_N"/>
    <property type="match status" value="1"/>
</dbReference>
<evidence type="ECO:0000256" key="3">
    <source>
        <dbReference type="ARBA" id="ARBA00022475"/>
    </source>
</evidence>